<evidence type="ECO:0000313" key="1">
    <source>
        <dbReference type="EMBL" id="CAG8489625.1"/>
    </source>
</evidence>
<dbReference type="Proteomes" id="UP000789860">
    <property type="component" value="Unassembled WGS sequence"/>
</dbReference>
<proteinExistence type="predicted"/>
<gene>
    <name evidence="1" type="ORF">SCALOS_LOCUS2775</name>
</gene>
<name>A0ACA9KSP9_9GLOM</name>
<sequence length="440" mass="49675">MKVYYGLGQTNSIQSSEPNSIQSSERDSIQSSESDEIDSKQSSESDEINVEQRNTNCESNPEENRQAISEFFQNPSDRNLAENSLMTNNEPTLDTGRLPENSLGLNSGQMFDSFQANGNVLATNKESTFVLPQETHEIPSKENSEYILTINDVPMSWSDKVFVENSPVTNDQTSPDTRLPRSTNIGRRQHRSPSRENMQNRQDARNHEHGVGLRSEYRSGSLSNISHSLSSNYMVSDVEEQNLITSQLSINSIDSRSISSVDPPIIMVSSEPNELYYPLDTFPINPTIYNTSNNSSYTSSDLMDTNQLSSLTNSAMGPRTTMDLQTTTSFNSEHIKIDSNILQLNDNPNNSSMNPKRRLTKYTAACTPCKSRKIKCDGKSPCAKCIEHNRVNKCVFVKQLKRGPKKKSSTISKTEYQQWGEKLWRRLCNRQEVQKLFKVC</sequence>
<organism evidence="1 2">
    <name type="scientific">Scutellospora calospora</name>
    <dbReference type="NCBI Taxonomy" id="85575"/>
    <lineage>
        <taxon>Eukaryota</taxon>
        <taxon>Fungi</taxon>
        <taxon>Fungi incertae sedis</taxon>
        <taxon>Mucoromycota</taxon>
        <taxon>Glomeromycotina</taxon>
        <taxon>Glomeromycetes</taxon>
        <taxon>Diversisporales</taxon>
        <taxon>Gigasporaceae</taxon>
        <taxon>Scutellospora</taxon>
    </lineage>
</organism>
<protein>
    <submittedName>
        <fullName evidence="1">10987_t:CDS:1</fullName>
    </submittedName>
</protein>
<dbReference type="EMBL" id="CAJVPM010002618">
    <property type="protein sequence ID" value="CAG8489625.1"/>
    <property type="molecule type" value="Genomic_DNA"/>
</dbReference>
<keyword evidence="2" id="KW-1185">Reference proteome</keyword>
<accession>A0ACA9KSP9</accession>
<evidence type="ECO:0000313" key="2">
    <source>
        <dbReference type="Proteomes" id="UP000789860"/>
    </source>
</evidence>
<reference evidence="1" key="1">
    <citation type="submission" date="2021-06" db="EMBL/GenBank/DDBJ databases">
        <authorList>
            <person name="Kallberg Y."/>
            <person name="Tangrot J."/>
            <person name="Rosling A."/>
        </authorList>
    </citation>
    <scope>NUCLEOTIDE SEQUENCE</scope>
    <source>
        <strain evidence="1">AU212A</strain>
    </source>
</reference>
<comment type="caution">
    <text evidence="1">The sequence shown here is derived from an EMBL/GenBank/DDBJ whole genome shotgun (WGS) entry which is preliminary data.</text>
</comment>